<dbReference type="EMBL" id="OX459118">
    <property type="protein sequence ID" value="CAI9088330.1"/>
    <property type="molecule type" value="Genomic_DNA"/>
</dbReference>
<feature type="compositionally biased region" description="Acidic residues" evidence="1">
    <location>
        <begin position="165"/>
        <end position="184"/>
    </location>
</feature>
<keyword evidence="3" id="KW-1185">Reference proteome</keyword>
<sequence length="192" mass="22204">MDDVMMMQEGQVVKGEAIQDRAHHRIKNLSPANIQRSNGGNRGEILAGLFQVWLRPRPITPAFNGPVRKWKKKWVPSQQPNDPPVTGKPNRHPHPHRHKLDNQPPLLLCRWTRESSTANSHNDAPQPSKRKFRYTPVVVLEEKKKVASSAMKMNESRRLTLQDDMLTDNDFSEEIEEPDEDEAYYENLDLQL</sequence>
<organism evidence="2 3">
    <name type="scientific">Oldenlandia corymbosa var. corymbosa</name>
    <dbReference type="NCBI Taxonomy" id="529605"/>
    <lineage>
        <taxon>Eukaryota</taxon>
        <taxon>Viridiplantae</taxon>
        <taxon>Streptophyta</taxon>
        <taxon>Embryophyta</taxon>
        <taxon>Tracheophyta</taxon>
        <taxon>Spermatophyta</taxon>
        <taxon>Magnoliopsida</taxon>
        <taxon>eudicotyledons</taxon>
        <taxon>Gunneridae</taxon>
        <taxon>Pentapetalae</taxon>
        <taxon>asterids</taxon>
        <taxon>lamiids</taxon>
        <taxon>Gentianales</taxon>
        <taxon>Rubiaceae</taxon>
        <taxon>Rubioideae</taxon>
        <taxon>Spermacoceae</taxon>
        <taxon>Hedyotis-Oldenlandia complex</taxon>
        <taxon>Oldenlandia</taxon>
    </lineage>
</organism>
<evidence type="ECO:0000256" key="1">
    <source>
        <dbReference type="SAM" id="MobiDB-lite"/>
    </source>
</evidence>
<dbReference type="AlphaFoldDB" id="A0AAV1BY90"/>
<dbReference type="PANTHER" id="PTHR34572">
    <property type="entry name" value="GOLGIN FAMILY A PROTEIN"/>
    <property type="match status" value="1"/>
</dbReference>
<name>A0AAV1BY90_OLDCO</name>
<proteinExistence type="predicted"/>
<feature type="region of interest" description="Disordered" evidence="1">
    <location>
        <begin position="70"/>
        <end position="102"/>
    </location>
</feature>
<feature type="region of interest" description="Disordered" evidence="1">
    <location>
        <begin position="159"/>
        <end position="192"/>
    </location>
</feature>
<feature type="compositionally biased region" description="Basic residues" evidence="1">
    <location>
        <begin position="89"/>
        <end position="99"/>
    </location>
</feature>
<gene>
    <name evidence="2" type="ORF">OLC1_LOCUS931</name>
</gene>
<dbReference type="Proteomes" id="UP001161247">
    <property type="component" value="Chromosome 1"/>
</dbReference>
<dbReference type="PANTHER" id="PTHR34572:SF1">
    <property type="entry name" value="GOLGIN FAMILY A PROTEIN"/>
    <property type="match status" value="1"/>
</dbReference>
<evidence type="ECO:0000313" key="3">
    <source>
        <dbReference type="Proteomes" id="UP001161247"/>
    </source>
</evidence>
<accession>A0AAV1BY90</accession>
<evidence type="ECO:0000313" key="2">
    <source>
        <dbReference type="EMBL" id="CAI9088330.1"/>
    </source>
</evidence>
<reference evidence="2" key="1">
    <citation type="submission" date="2023-03" db="EMBL/GenBank/DDBJ databases">
        <authorList>
            <person name="Julca I."/>
        </authorList>
    </citation>
    <scope>NUCLEOTIDE SEQUENCE</scope>
</reference>
<protein>
    <submittedName>
        <fullName evidence="2">OLC1v1022635C1</fullName>
    </submittedName>
</protein>